<dbReference type="EMBL" id="CP049055">
    <property type="protein sequence ID" value="QII09464.1"/>
    <property type="molecule type" value="Genomic_DNA"/>
</dbReference>
<dbReference type="Gene3D" id="3.40.50.300">
    <property type="entry name" value="P-loop containing nucleotide triphosphate hydrolases"/>
    <property type="match status" value="1"/>
</dbReference>
<evidence type="ECO:0000313" key="2">
    <source>
        <dbReference type="EMBL" id="QII09464.1"/>
    </source>
</evidence>
<dbReference type="InterPro" id="IPR027417">
    <property type="entry name" value="P-loop_NTPase"/>
</dbReference>
<accession>Q1PV63</accession>
<dbReference type="AlphaFoldDB" id="Q1PV63"/>
<dbReference type="SUPFAM" id="SSF52540">
    <property type="entry name" value="P-loop containing nucleoside triphosphate hydrolases"/>
    <property type="match status" value="1"/>
</dbReference>
<dbReference type="EMBL" id="CT573073">
    <property type="protein sequence ID" value="CAJ71109.1"/>
    <property type="molecule type" value="Genomic_DNA"/>
</dbReference>
<sequence length="360" mass="41191">MKITMLGYSGSGKTTLMHGMASTLAPGNADHDYALIPRLKNDDELASFNEEVDVLVDFMENTVEHAGYWPLGTNKTTVYPFAIEYLTNHKITNIEWVDFRGGLLSHIFKPAHRDEKELEALFFHLIESNVVVIVADAYHLTHFTRIDEIRHFSGAKIINLIMNRFDRIYPNRKLNILIVLTKADSVDSCWKEEDYKQLLDKGMEVFDPVVKLCRNNSNWNGGILPVSVIGEENVERKITPKTDSDSPMDIPFLAEDKITGLPQPFNTEYVLYFCLGFSLLQMKNAAKESISDYQKTIEQVLQDAGTLNSIWSFLRGRPSAAEIARKSSEKKKRDEESLLKFESHIDTLMDYTRKRVRLFA</sequence>
<organism evidence="1">
    <name type="scientific">Kuenenia stuttgartiensis</name>
    <dbReference type="NCBI Taxonomy" id="174633"/>
    <lineage>
        <taxon>Bacteria</taxon>
        <taxon>Pseudomonadati</taxon>
        <taxon>Planctomycetota</taxon>
        <taxon>Candidatus Brocadiia</taxon>
        <taxon>Candidatus Brocadiales</taxon>
        <taxon>Candidatus Brocadiaceae</taxon>
        <taxon>Candidatus Kuenenia</taxon>
    </lineage>
</organism>
<name>Q1PV63_KUEST</name>
<reference evidence="2 3" key="3">
    <citation type="submission" date="2020-02" db="EMBL/GenBank/DDBJ databases">
        <title>Newly sequenced genome of strain CSTR1 showed variability in Candidatus Kuenenia stuttgartiensis genomes.</title>
        <authorList>
            <person name="Ding C."/>
            <person name="Adrian L."/>
        </authorList>
    </citation>
    <scope>NUCLEOTIDE SEQUENCE [LARGE SCALE GENOMIC DNA]</scope>
    <source>
        <strain evidence="2 3">CSTR1</strain>
    </source>
</reference>
<proteinExistence type="predicted"/>
<dbReference type="RefSeq" id="WP_164994301.1">
    <property type="nucleotide sequence ID" value="NZ_CP049055.1"/>
</dbReference>
<protein>
    <submittedName>
        <fullName evidence="1">Uncharacterized protein</fullName>
    </submittedName>
</protein>
<gene>
    <name evidence="2" type="ORF">KsCSTR_00850</name>
    <name evidence="1" type="ORF">kustc0364</name>
</gene>
<reference evidence="1" key="2">
    <citation type="submission" date="2006-01" db="EMBL/GenBank/DDBJ databases">
        <authorList>
            <person name="Genoscope"/>
        </authorList>
    </citation>
    <scope>NUCLEOTIDE SEQUENCE</scope>
</reference>
<reference evidence="1" key="1">
    <citation type="journal article" date="2006" name="Nature">
        <title>Deciphering the evolution and metabolism of an anammox bacterium from a community genome.</title>
        <authorList>
            <person name="Strous M."/>
            <person name="Pelletier E."/>
            <person name="Mangenot S."/>
            <person name="Rattei T."/>
            <person name="Lehner A."/>
            <person name="Taylor M.W."/>
            <person name="Horn M."/>
            <person name="Daims H."/>
            <person name="Bartol-Mavel D."/>
            <person name="Wincker P."/>
            <person name="Barbe V."/>
            <person name="Fonknechten N."/>
            <person name="Vallenet D."/>
            <person name="Segurens B."/>
            <person name="Schenowitz-Truong C."/>
            <person name="Medigue C."/>
            <person name="Collingro A."/>
            <person name="Snel B."/>
            <person name="Dutilh B.E."/>
            <person name="OpDenCamp H.J.M."/>
            <person name="vanDerDrift C."/>
            <person name="Cirpus I."/>
            <person name="vanDePas-Schoonen K.T."/>
            <person name="Harhangi H.R."/>
            <person name="vanNiftrik L."/>
            <person name="Schmid M."/>
            <person name="Keltjens J."/>
            <person name="vanDeVossenberg J."/>
            <person name="Kartal B."/>
            <person name="Meier H."/>
            <person name="Frishman D."/>
            <person name="Huynen M.A."/>
            <person name="Mewes H."/>
            <person name="Weissenbach J."/>
            <person name="Jetten M.S.M."/>
            <person name="Wagner M."/>
            <person name="LePaslier D."/>
        </authorList>
    </citation>
    <scope>NUCLEOTIDE SEQUENCE</scope>
</reference>
<evidence type="ECO:0000313" key="3">
    <source>
        <dbReference type="Proteomes" id="UP000501926"/>
    </source>
</evidence>
<evidence type="ECO:0000313" key="1">
    <source>
        <dbReference type="EMBL" id="CAJ71109.1"/>
    </source>
</evidence>
<dbReference type="Proteomes" id="UP000501926">
    <property type="component" value="Chromosome"/>
</dbReference>